<dbReference type="Proteomes" id="UP000054466">
    <property type="component" value="Unassembled WGS sequence"/>
</dbReference>
<dbReference type="PANTHER" id="PTHR47706">
    <property type="entry name" value="NMRA-LIKE FAMILY PROTEIN"/>
    <property type="match status" value="1"/>
</dbReference>
<keyword evidence="1" id="KW-0521">NADP</keyword>
<protein>
    <recommendedName>
        <fullName evidence="3">NmrA-like domain-containing protein</fullName>
    </recommendedName>
</protein>
<gene>
    <name evidence="4" type="ORF">PV07_04148</name>
</gene>
<evidence type="ECO:0000256" key="1">
    <source>
        <dbReference type="ARBA" id="ARBA00022857"/>
    </source>
</evidence>
<dbReference type="PANTHER" id="PTHR47706:SF9">
    <property type="entry name" value="NMRA-LIKE DOMAIN-CONTAINING PROTEIN-RELATED"/>
    <property type="match status" value="1"/>
</dbReference>
<proteinExistence type="predicted"/>
<evidence type="ECO:0000256" key="2">
    <source>
        <dbReference type="ARBA" id="ARBA00023002"/>
    </source>
</evidence>
<dbReference type="InterPro" id="IPR008030">
    <property type="entry name" value="NmrA-like"/>
</dbReference>
<evidence type="ECO:0000313" key="5">
    <source>
        <dbReference type="Proteomes" id="UP000054466"/>
    </source>
</evidence>
<keyword evidence="2" id="KW-0560">Oxidoreductase</keyword>
<dbReference type="AlphaFoldDB" id="A0A0D2B4Y6"/>
<evidence type="ECO:0000313" key="4">
    <source>
        <dbReference type="EMBL" id="KIW32617.1"/>
    </source>
</evidence>
<evidence type="ECO:0000259" key="3">
    <source>
        <dbReference type="Pfam" id="PF05368"/>
    </source>
</evidence>
<dbReference type="HOGENOM" id="CLU_079104_0_0_1"/>
<name>A0A0D2B4Y6_9EURO</name>
<sequence length="314" mass="35169">MPMFLLIAGISGNLGHQLASAALRRGLLVRGMGRTPDKVDSQVATALESFVRIKNYYDTDVIQRAVTGVDAVVCAYGATPELYLEAQLVLLREAEKAGVKIFHAQSWNFNWHGLTFGDMEYYDANISFYRQVELTSKIRPVYVFSGFFAHRLYLPTGPGSFTLENGRATMKYWGDGQARYTWTSMKDCAETSIEILTSDPGVLAGKGGIFCIQSGSHTVSEFAEAYERATGIKVELVRQGDFQDLETRVADMRARYGPSRYFHYLRDLIIMLTIQGKWVVQNLTSYDHIPKSSLEDIIAEDKDIPGPYSLPLLD</sequence>
<dbReference type="InterPro" id="IPR051609">
    <property type="entry name" value="NmrA/Isoflavone_reductase-like"/>
</dbReference>
<organism evidence="4 5">
    <name type="scientific">Cladophialophora immunda</name>
    <dbReference type="NCBI Taxonomy" id="569365"/>
    <lineage>
        <taxon>Eukaryota</taxon>
        <taxon>Fungi</taxon>
        <taxon>Dikarya</taxon>
        <taxon>Ascomycota</taxon>
        <taxon>Pezizomycotina</taxon>
        <taxon>Eurotiomycetes</taxon>
        <taxon>Chaetothyriomycetidae</taxon>
        <taxon>Chaetothyriales</taxon>
        <taxon>Herpotrichiellaceae</taxon>
        <taxon>Cladophialophora</taxon>
    </lineage>
</organism>
<dbReference type="RefSeq" id="XP_016252833.1">
    <property type="nucleotide sequence ID" value="XM_016390931.1"/>
</dbReference>
<dbReference type="Pfam" id="PF05368">
    <property type="entry name" value="NmrA"/>
    <property type="match status" value="1"/>
</dbReference>
<dbReference type="GeneID" id="27343342"/>
<dbReference type="InterPro" id="IPR036291">
    <property type="entry name" value="NAD(P)-bd_dom_sf"/>
</dbReference>
<dbReference type="EMBL" id="KN847041">
    <property type="protein sequence ID" value="KIW32617.1"/>
    <property type="molecule type" value="Genomic_DNA"/>
</dbReference>
<accession>A0A0D2B4Y6</accession>
<feature type="domain" description="NmrA-like" evidence="3">
    <location>
        <begin position="6"/>
        <end position="238"/>
    </location>
</feature>
<reference evidence="4 5" key="1">
    <citation type="submission" date="2015-01" db="EMBL/GenBank/DDBJ databases">
        <title>The Genome Sequence of Cladophialophora immunda CBS83496.</title>
        <authorList>
            <consortium name="The Broad Institute Genomics Platform"/>
            <person name="Cuomo C."/>
            <person name="de Hoog S."/>
            <person name="Gorbushina A."/>
            <person name="Stielow B."/>
            <person name="Teixiera M."/>
            <person name="Abouelleil A."/>
            <person name="Chapman S.B."/>
            <person name="Priest M."/>
            <person name="Young S.K."/>
            <person name="Wortman J."/>
            <person name="Nusbaum C."/>
            <person name="Birren B."/>
        </authorList>
    </citation>
    <scope>NUCLEOTIDE SEQUENCE [LARGE SCALE GENOMIC DNA]</scope>
    <source>
        <strain evidence="4 5">CBS 83496</strain>
    </source>
</reference>
<dbReference type="OrthoDB" id="419598at2759"/>
<dbReference type="GO" id="GO:0016491">
    <property type="term" value="F:oxidoreductase activity"/>
    <property type="evidence" value="ECO:0007669"/>
    <property type="project" value="UniProtKB-KW"/>
</dbReference>
<keyword evidence="5" id="KW-1185">Reference proteome</keyword>
<dbReference type="SUPFAM" id="SSF51735">
    <property type="entry name" value="NAD(P)-binding Rossmann-fold domains"/>
    <property type="match status" value="1"/>
</dbReference>
<dbReference type="STRING" id="569365.A0A0D2B4Y6"/>
<dbReference type="Gene3D" id="3.40.50.720">
    <property type="entry name" value="NAD(P)-binding Rossmann-like Domain"/>
    <property type="match status" value="1"/>
</dbReference>
<dbReference type="VEuPathDB" id="FungiDB:PV07_04148"/>